<gene>
    <name evidence="2" type="ORF">CTRI78_v005211</name>
</gene>
<dbReference type="EMBL" id="RYZW01000042">
    <property type="protein sequence ID" value="TDZ58655.1"/>
    <property type="molecule type" value="Genomic_DNA"/>
</dbReference>
<dbReference type="AlphaFoldDB" id="A0A4R8RFA4"/>
<evidence type="ECO:0000313" key="3">
    <source>
        <dbReference type="Proteomes" id="UP000295703"/>
    </source>
</evidence>
<comment type="caution">
    <text evidence="2">The sequence shown here is derived from an EMBL/GenBank/DDBJ whole genome shotgun (WGS) entry which is preliminary data.</text>
</comment>
<evidence type="ECO:0000256" key="1">
    <source>
        <dbReference type="SAM" id="SignalP"/>
    </source>
</evidence>
<sequence length="62" mass="6034">MQLIKTLFAVAFALAVPASAGNCLGLGACGENGQVFQCATGSCISKVGEPCSVSGGKAACPK</sequence>
<organism evidence="2 3">
    <name type="scientific">Colletotrichum trifolii</name>
    <dbReference type="NCBI Taxonomy" id="5466"/>
    <lineage>
        <taxon>Eukaryota</taxon>
        <taxon>Fungi</taxon>
        <taxon>Dikarya</taxon>
        <taxon>Ascomycota</taxon>
        <taxon>Pezizomycotina</taxon>
        <taxon>Sordariomycetes</taxon>
        <taxon>Hypocreomycetidae</taxon>
        <taxon>Glomerellales</taxon>
        <taxon>Glomerellaceae</taxon>
        <taxon>Colletotrichum</taxon>
        <taxon>Colletotrichum orbiculare species complex</taxon>
    </lineage>
</organism>
<dbReference type="Proteomes" id="UP000295703">
    <property type="component" value="Unassembled WGS sequence"/>
</dbReference>
<proteinExistence type="predicted"/>
<feature type="chain" id="PRO_5020516488" evidence="1">
    <location>
        <begin position="21"/>
        <end position="62"/>
    </location>
</feature>
<keyword evidence="1" id="KW-0732">Signal</keyword>
<name>A0A4R8RFA4_COLTR</name>
<dbReference type="PROSITE" id="PS51257">
    <property type="entry name" value="PROKAR_LIPOPROTEIN"/>
    <property type="match status" value="1"/>
</dbReference>
<accession>A0A4R8RFA4</accession>
<protein>
    <submittedName>
        <fullName evidence="2">Uncharacterized protein</fullName>
    </submittedName>
</protein>
<reference evidence="2 3" key="1">
    <citation type="submission" date="2018-12" db="EMBL/GenBank/DDBJ databases">
        <title>Genome sequence and assembly of Colletotrichum trifolii.</title>
        <authorList>
            <person name="Gan P."/>
            <person name="Shirasu K."/>
        </authorList>
    </citation>
    <scope>NUCLEOTIDE SEQUENCE [LARGE SCALE GENOMIC DNA]</scope>
    <source>
        <strain evidence="2 3">543-2</strain>
    </source>
</reference>
<evidence type="ECO:0000313" key="2">
    <source>
        <dbReference type="EMBL" id="TDZ58655.1"/>
    </source>
</evidence>
<feature type="signal peptide" evidence="1">
    <location>
        <begin position="1"/>
        <end position="20"/>
    </location>
</feature>
<keyword evidence="3" id="KW-1185">Reference proteome</keyword>